<proteinExistence type="predicted"/>
<name>A0A160P6L1_STRLU</name>
<dbReference type="EMBL" id="AP017424">
    <property type="protein sequence ID" value="BAU87507.1"/>
    <property type="molecule type" value="Genomic_DNA"/>
</dbReference>
<dbReference type="Proteomes" id="UP000217676">
    <property type="component" value="Chromosome"/>
</dbReference>
<feature type="compositionally biased region" description="Gly residues" evidence="1">
    <location>
        <begin position="25"/>
        <end position="36"/>
    </location>
</feature>
<gene>
    <name evidence="2" type="ORF">SLA_6641</name>
</gene>
<feature type="compositionally biased region" description="Basic and acidic residues" evidence="1">
    <location>
        <begin position="1"/>
        <end position="19"/>
    </location>
</feature>
<feature type="region of interest" description="Disordered" evidence="1">
    <location>
        <begin position="1"/>
        <end position="36"/>
    </location>
</feature>
<reference evidence="2 3" key="1">
    <citation type="journal article" date="2016" name="Genome Announc.">
        <title>Complete Genome Sequence of Thiostrepton-Producing Streptomyces laurentii ATCC 31255.</title>
        <authorList>
            <person name="Doi K."/>
            <person name="Fujino Y."/>
            <person name="Nagayoshi Y."/>
            <person name="Ohshima T."/>
            <person name="Ogata S."/>
        </authorList>
    </citation>
    <scope>NUCLEOTIDE SEQUENCE [LARGE SCALE GENOMIC DNA]</scope>
    <source>
        <strain evidence="2 3">ATCC 31255</strain>
    </source>
</reference>
<sequence length="160" mass="17263">MPSDERRPSHDEYGEDRQPLEAGLGSAGGLGFHPAGSYGGDTPGMVLCAHEGYRADLTPGFTKGRLTAIEVRRFRDEGADLRVTLDGLDVFRTPSDDVPARLAERGHVVEEDDLGFEAVPELGVIFANNSSFGYPRDEEGFPIHSDYVLVTSDGLGPRGD</sequence>
<evidence type="ECO:0000313" key="2">
    <source>
        <dbReference type="EMBL" id="BAU87507.1"/>
    </source>
</evidence>
<dbReference type="KEGG" id="slau:SLA_6641"/>
<accession>A0A160P6L1</accession>
<organism evidence="2 3">
    <name type="scientific">Streptomyces laurentii</name>
    <dbReference type="NCBI Taxonomy" id="39478"/>
    <lineage>
        <taxon>Bacteria</taxon>
        <taxon>Bacillati</taxon>
        <taxon>Actinomycetota</taxon>
        <taxon>Actinomycetes</taxon>
        <taxon>Kitasatosporales</taxon>
        <taxon>Streptomycetaceae</taxon>
        <taxon>Streptomyces</taxon>
    </lineage>
</organism>
<keyword evidence="3" id="KW-1185">Reference proteome</keyword>
<evidence type="ECO:0000313" key="3">
    <source>
        <dbReference type="Proteomes" id="UP000217676"/>
    </source>
</evidence>
<evidence type="ECO:0000256" key="1">
    <source>
        <dbReference type="SAM" id="MobiDB-lite"/>
    </source>
</evidence>
<protein>
    <submittedName>
        <fullName evidence="2">Uncharacterized protein</fullName>
    </submittedName>
</protein>
<dbReference type="AlphaFoldDB" id="A0A160P6L1"/>